<dbReference type="InterPro" id="IPR038221">
    <property type="entry name" value="YidC_periplasmic_sf"/>
</dbReference>
<keyword evidence="7 13" id="KW-0653">Protein transport</keyword>
<dbReference type="NCBIfam" id="TIGR03593">
    <property type="entry name" value="yidC_nterm"/>
    <property type="match status" value="1"/>
</dbReference>
<dbReference type="GO" id="GO:0051205">
    <property type="term" value="P:protein insertion into membrane"/>
    <property type="evidence" value="ECO:0007669"/>
    <property type="project" value="TreeGrafter"/>
</dbReference>
<dbReference type="Pfam" id="PF02096">
    <property type="entry name" value="60KD_IMP"/>
    <property type="match status" value="1"/>
</dbReference>
<evidence type="ECO:0000256" key="2">
    <source>
        <dbReference type="ARBA" id="ARBA00010527"/>
    </source>
</evidence>
<dbReference type="GO" id="GO:0032977">
    <property type="term" value="F:membrane insertase activity"/>
    <property type="evidence" value="ECO:0007669"/>
    <property type="project" value="InterPro"/>
</dbReference>
<evidence type="ECO:0000256" key="1">
    <source>
        <dbReference type="ARBA" id="ARBA00004429"/>
    </source>
</evidence>
<keyword evidence="4 13" id="KW-0813">Transport</keyword>
<comment type="subunit">
    <text evidence="13">Interacts with the Sec translocase complex via SecD. Specifically interacts with transmembrane segments of nascent integral membrane proteins during membrane integration.</text>
</comment>
<evidence type="ECO:0000256" key="11">
    <source>
        <dbReference type="ARBA" id="ARBA00033245"/>
    </source>
</evidence>
<accession>A0A840VA99</accession>
<evidence type="ECO:0000256" key="12">
    <source>
        <dbReference type="ARBA" id="ARBA00033342"/>
    </source>
</evidence>
<dbReference type="CDD" id="cd20070">
    <property type="entry name" value="5TM_YidC_Alb3"/>
    <property type="match status" value="1"/>
</dbReference>
<keyword evidence="17" id="KW-1185">Reference proteome</keyword>
<dbReference type="EMBL" id="JACHFJ010000002">
    <property type="protein sequence ID" value="MBB5372494.1"/>
    <property type="molecule type" value="Genomic_DNA"/>
</dbReference>
<dbReference type="NCBIfam" id="TIGR03592">
    <property type="entry name" value="yidC_oxa1_cterm"/>
    <property type="match status" value="1"/>
</dbReference>
<evidence type="ECO:0000259" key="15">
    <source>
        <dbReference type="Pfam" id="PF14849"/>
    </source>
</evidence>
<dbReference type="PRINTS" id="PR01900">
    <property type="entry name" value="YIDCPROTEIN"/>
</dbReference>
<organism evidence="16 17">
    <name type="scientific">Acidocella aromatica</name>
    <dbReference type="NCBI Taxonomy" id="1303579"/>
    <lineage>
        <taxon>Bacteria</taxon>
        <taxon>Pseudomonadati</taxon>
        <taxon>Pseudomonadota</taxon>
        <taxon>Alphaproteobacteria</taxon>
        <taxon>Acetobacterales</taxon>
        <taxon>Acidocellaceae</taxon>
        <taxon>Acidocella</taxon>
    </lineage>
</organism>
<dbReference type="NCBIfam" id="NF002353">
    <property type="entry name" value="PRK01318.1-4"/>
    <property type="match status" value="1"/>
</dbReference>
<dbReference type="InterPro" id="IPR028055">
    <property type="entry name" value="YidC/Oxa/ALB_C"/>
</dbReference>
<dbReference type="Proteomes" id="UP000553706">
    <property type="component" value="Unassembled WGS sequence"/>
</dbReference>
<feature type="transmembrane region" description="Helical" evidence="13">
    <location>
        <begin position="431"/>
        <end position="452"/>
    </location>
</feature>
<comment type="similarity">
    <text evidence="2 13">Belongs to the OXA1/ALB3/YidC family. Type 1 subfamily.</text>
</comment>
<name>A0A840VA99_9PROT</name>
<feature type="transmembrane region" description="Helical" evidence="13">
    <location>
        <begin position="362"/>
        <end position="383"/>
    </location>
</feature>
<dbReference type="InterPro" id="IPR047196">
    <property type="entry name" value="YidC_ALB_C"/>
</dbReference>
<dbReference type="AlphaFoldDB" id="A0A840VA99"/>
<comment type="function">
    <text evidence="13">Required for the insertion and/or proper folding and/or complex formation of integral membrane proteins into the membrane. Involved in integration of membrane proteins that insert both dependently and independently of the Sec translocase complex, as well as at least some lipoproteins. Aids folding of multispanning membrane proteins.</text>
</comment>
<keyword evidence="8 13" id="KW-1133">Transmembrane helix</keyword>
<comment type="subcellular location">
    <subcellularLocation>
        <location evidence="1">Cell inner membrane</location>
        <topology evidence="1">Multi-pass membrane protein</topology>
    </subcellularLocation>
    <subcellularLocation>
        <location evidence="13">Cell membrane</location>
        <topology evidence="13">Multi-pass membrane protein</topology>
    </subcellularLocation>
</comment>
<sequence>MDQKRLLLAVSVSLVILLAFTFIQDKFLPHPAPVPAQVQAPALAEQAAGAPGTAAQQAPAPGPRLTVDAPLLKGSIGLTGAVFDDVVLKQYHETLAADSPLVQVMGRRGGDKPSYVQFGWTAPAGVKVPDDSTVWSPSANELTPQTPVTLSWDNGQGLTFQLQLAVDDKYMFTVTQNVLNHGAAAVQLYPWSRVVRDYKPKEQSSWVLFDGPLGVFNGTLKQEGYKALKSDGEKAAGGVAYTETAPGGWVGITDKYWLSAVAPDQSASMTGSMSYGTVNDGDGSAYETSFITAQPVTAAPGGNAAFTSHVFTGAKVVKILDAYQSEYHIPNFYKAVDFGHLYILTKPIFFALDWLNSLLGNFGLAIIVFTVGVKLVFFPLASYSYRSMGKMRLVQPKMQALREQYKDDAVKLQQATMELYKAEKINPASGCLPMLLQIPVFFSLYKVIFITIEMRQAPFYGWVKDLSVPDPTNLFNLFGLLPFDPTAIYAPLHIGALPLIMGFTMFLQQKLNPAPADPAQARMFQLMPIVFTFMLAGSPSGLVLYWAWNNLLSVGQQWLIMRQTAAQAKA</sequence>
<feature type="domain" description="Membrane insertase YidC/Oxa/ALB C-terminal" evidence="14">
    <location>
        <begin position="362"/>
        <end position="562"/>
    </location>
</feature>
<evidence type="ECO:0000256" key="8">
    <source>
        <dbReference type="ARBA" id="ARBA00022989"/>
    </source>
</evidence>
<dbReference type="InterPro" id="IPR028053">
    <property type="entry name" value="Membr_insert_YidC_N"/>
</dbReference>
<comment type="caution">
    <text evidence="16">The sequence shown here is derived from an EMBL/GenBank/DDBJ whole genome shotgun (WGS) entry which is preliminary data.</text>
</comment>
<keyword evidence="5 13" id="KW-1003">Cell membrane</keyword>
<feature type="domain" description="Membrane insertase YidC N-terminal" evidence="15">
    <location>
        <begin position="64"/>
        <end position="350"/>
    </location>
</feature>
<evidence type="ECO:0000256" key="7">
    <source>
        <dbReference type="ARBA" id="ARBA00022927"/>
    </source>
</evidence>
<evidence type="ECO:0000256" key="3">
    <source>
        <dbReference type="ARBA" id="ARBA00015325"/>
    </source>
</evidence>
<dbReference type="PANTHER" id="PTHR12428:SF65">
    <property type="entry name" value="CYTOCHROME C OXIDASE ASSEMBLY PROTEIN COX18, MITOCHONDRIAL"/>
    <property type="match status" value="1"/>
</dbReference>
<feature type="transmembrane region" description="Helical" evidence="13">
    <location>
        <begin position="487"/>
        <end position="507"/>
    </location>
</feature>
<reference evidence="16 17" key="1">
    <citation type="submission" date="2020-08" db="EMBL/GenBank/DDBJ databases">
        <title>Genomic Encyclopedia of Type Strains, Phase IV (KMG-IV): sequencing the most valuable type-strain genomes for metagenomic binning, comparative biology and taxonomic classification.</title>
        <authorList>
            <person name="Goeker M."/>
        </authorList>
    </citation>
    <scope>NUCLEOTIDE SEQUENCE [LARGE SCALE GENOMIC DNA]</scope>
    <source>
        <strain evidence="16 17">DSM 27026</strain>
    </source>
</reference>
<evidence type="ECO:0000256" key="13">
    <source>
        <dbReference type="HAMAP-Rule" id="MF_01810"/>
    </source>
</evidence>
<gene>
    <name evidence="13" type="primary">yidC</name>
    <name evidence="16" type="ORF">HNP71_000732</name>
</gene>
<keyword evidence="10 13" id="KW-0143">Chaperone</keyword>
<dbReference type="Gene3D" id="2.70.98.90">
    <property type="match status" value="1"/>
</dbReference>
<dbReference type="CDD" id="cd19961">
    <property type="entry name" value="EcYidC-like_peri"/>
    <property type="match status" value="1"/>
</dbReference>
<evidence type="ECO:0000259" key="14">
    <source>
        <dbReference type="Pfam" id="PF02096"/>
    </source>
</evidence>
<evidence type="ECO:0000256" key="4">
    <source>
        <dbReference type="ARBA" id="ARBA00022448"/>
    </source>
</evidence>
<dbReference type="HAMAP" id="MF_01810">
    <property type="entry name" value="YidC_type1"/>
    <property type="match status" value="1"/>
</dbReference>
<evidence type="ECO:0000256" key="6">
    <source>
        <dbReference type="ARBA" id="ARBA00022692"/>
    </source>
</evidence>
<evidence type="ECO:0000256" key="5">
    <source>
        <dbReference type="ARBA" id="ARBA00022475"/>
    </source>
</evidence>
<dbReference type="Pfam" id="PF14849">
    <property type="entry name" value="YidC_periplas"/>
    <property type="match status" value="1"/>
</dbReference>
<dbReference type="GO" id="GO:0015031">
    <property type="term" value="P:protein transport"/>
    <property type="evidence" value="ECO:0007669"/>
    <property type="project" value="UniProtKB-KW"/>
</dbReference>
<dbReference type="InterPro" id="IPR019998">
    <property type="entry name" value="Membr_insert_YidC"/>
</dbReference>
<evidence type="ECO:0000313" key="16">
    <source>
        <dbReference type="EMBL" id="MBB5372494.1"/>
    </source>
</evidence>
<evidence type="ECO:0000256" key="9">
    <source>
        <dbReference type="ARBA" id="ARBA00023136"/>
    </source>
</evidence>
<keyword evidence="9 13" id="KW-0472">Membrane</keyword>
<keyword evidence="6 13" id="KW-0812">Transmembrane</keyword>
<dbReference type="InterPro" id="IPR001708">
    <property type="entry name" value="YidC/ALB3/OXA1/COX18"/>
</dbReference>
<proteinExistence type="inferred from homology"/>
<dbReference type="PANTHER" id="PTHR12428">
    <property type="entry name" value="OXA1"/>
    <property type="match status" value="1"/>
</dbReference>
<dbReference type="PRINTS" id="PR00701">
    <property type="entry name" value="60KDINNERMP"/>
</dbReference>
<evidence type="ECO:0000313" key="17">
    <source>
        <dbReference type="Proteomes" id="UP000553706"/>
    </source>
</evidence>
<feature type="transmembrane region" description="Helical" evidence="13">
    <location>
        <begin position="528"/>
        <end position="548"/>
    </location>
</feature>
<protein>
    <recommendedName>
        <fullName evidence="3 13">Membrane protein insertase YidC</fullName>
    </recommendedName>
    <alternativeName>
        <fullName evidence="12 13">Foldase YidC</fullName>
    </alternativeName>
    <alternativeName>
        <fullName evidence="11 13">Membrane integrase YidC</fullName>
    </alternativeName>
    <alternativeName>
        <fullName evidence="13">Membrane protein YidC</fullName>
    </alternativeName>
</protein>
<dbReference type="GO" id="GO:0005886">
    <property type="term" value="C:plasma membrane"/>
    <property type="evidence" value="ECO:0007669"/>
    <property type="project" value="UniProtKB-SubCell"/>
</dbReference>
<dbReference type="RefSeq" id="WP_183265515.1">
    <property type="nucleotide sequence ID" value="NZ_JACHFJ010000002.1"/>
</dbReference>
<evidence type="ECO:0000256" key="10">
    <source>
        <dbReference type="ARBA" id="ARBA00023186"/>
    </source>
</evidence>